<dbReference type="InterPro" id="IPR039537">
    <property type="entry name" value="Retrotran_Ty1/copia-like"/>
</dbReference>
<dbReference type="GO" id="GO:0003964">
    <property type="term" value="F:RNA-directed DNA polymerase activity"/>
    <property type="evidence" value="ECO:0007669"/>
    <property type="project" value="UniProtKB-KW"/>
</dbReference>
<keyword evidence="1" id="KW-0540">Nuclease</keyword>
<name>A0A392Q5Y2_9FABA</name>
<evidence type="ECO:0000256" key="8">
    <source>
        <dbReference type="ARBA" id="ARBA00022932"/>
    </source>
</evidence>
<evidence type="ECO:0000259" key="10">
    <source>
        <dbReference type="Pfam" id="PF25597"/>
    </source>
</evidence>
<accession>A0A392Q5Y2</accession>
<dbReference type="Proteomes" id="UP000265520">
    <property type="component" value="Unassembled WGS sequence"/>
</dbReference>
<dbReference type="EMBL" id="LXQA010112590">
    <property type="protein sequence ID" value="MCI18956.1"/>
    <property type="molecule type" value="Genomic_DNA"/>
</dbReference>
<dbReference type="GO" id="GO:0006310">
    <property type="term" value="P:DNA recombination"/>
    <property type="evidence" value="ECO:0007669"/>
    <property type="project" value="UniProtKB-KW"/>
</dbReference>
<evidence type="ECO:0000256" key="7">
    <source>
        <dbReference type="ARBA" id="ARBA00022918"/>
    </source>
</evidence>
<keyword evidence="8" id="KW-0548">Nucleotidyltransferase</keyword>
<feature type="domain" description="Retroviral polymerase SH3-like" evidence="10">
    <location>
        <begin position="55"/>
        <end position="84"/>
    </location>
</feature>
<keyword evidence="9" id="KW-0233">DNA recombination</keyword>
<evidence type="ECO:0000256" key="6">
    <source>
        <dbReference type="ARBA" id="ARBA00022908"/>
    </source>
</evidence>
<dbReference type="GO" id="GO:0046872">
    <property type="term" value="F:metal ion binding"/>
    <property type="evidence" value="ECO:0007669"/>
    <property type="project" value="UniProtKB-KW"/>
</dbReference>
<protein>
    <submittedName>
        <fullName evidence="11">Retrovirus-related pol polyprotein from transposon tnt 1-94</fullName>
    </submittedName>
</protein>
<keyword evidence="3" id="KW-0255">Endonuclease</keyword>
<dbReference type="GO" id="GO:0004519">
    <property type="term" value="F:endonuclease activity"/>
    <property type="evidence" value="ECO:0007669"/>
    <property type="project" value="UniProtKB-KW"/>
</dbReference>
<keyword evidence="8" id="KW-0808">Transferase</keyword>
<reference evidence="11 12" key="1">
    <citation type="journal article" date="2018" name="Front. Plant Sci.">
        <title>Red Clover (Trifolium pratense) and Zigzag Clover (T. medium) - A Picture of Genomic Similarities and Differences.</title>
        <authorList>
            <person name="Dluhosova J."/>
            <person name="Istvanek J."/>
            <person name="Nedelnik J."/>
            <person name="Repkova J."/>
        </authorList>
    </citation>
    <scope>NUCLEOTIDE SEQUENCE [LARGE SCALE GENOMIC DNA]</scope>
    <source>
        <strain evidence="12">cv. 10/8</strain>
        <tissue evidence="11">Leaf</tissue>
    </source>
</reference>
<dbReference type="InterPro" id="IPR012337">
    <property type="entry name" value="RNaseH-like_sf"/>
</dbReference>
<dbReference type="PANTHER" id="PTHR42648:SF11">
    <property type="entry name" value="TRANSPOSON TY4-P GAG-POL POLYPROTEIN"/>
    <property type="match status" value="1"/>
</dbReference>
<evidence type="ECO:0000256" key="9">
    <source>
        <dbReference type="ARBA" id="ARBA00023172"/>
    </source>
</evidence>
<evidence type="ECO:0000256" key="1">
    <source>
        <dbReference type="ARBA" id="ARBA00022722"/>
    </source>
</evidence>
<keyword evidence="6" id="KW-0229">DNA integration</keyword>
<keyword evidence="2" id="KW-0479">Metal-binding</keyword>
<dbReference type="GO" id="GO:0015074">
    <property type="term" value="P:DNA integration"/>
    <property type="evidence" value="ECO:0007669"/>
    <property type="project" value="UniProtKB-KW"/>
</dbReference>
<dbReference type="InterPro" id="IPR057670">
    <property type="entry name" value="SH3_retrovirus"/>
</dbReference>
<evidence type="ECO:0000256" key="4">
    <source>
        <dbReference type="ARBA" id="ARBA00022801"/>
    </source>
</evidence>
<dbReference type="GO" id="GO:0016787">
    <property type="term" value="F:hydrolase activity"/>
    <property type="evidence" value="ECO:0007669"/>
    <property type="project" value="UniProtKB-KW"/>
</dbReference>
<keyword evidence="12" id="KW-1185">Reference proteome</keyword>
<keyword evidence="4" id="KW-0378">Hydrolase</keyword>
<keyword evidence="5" id="KW-0460">Magnesium</keyword>
<evidence type="ECO:0000313" key="12">
    <source>
        <dbReference type="Proteomes" id="UP000265520"/>
    </source>
</evidence>
<evidence type="ECO:0000256" key="2">
    <source>
        <dbReference type="ARBA" id="ARBA00022723"/>
    </source>
</evidence>
<proteinExistence type="predicted"/>
<organism evidence="11 12">
    <name type="scientific">Trifolium medium</name>
    <dbReference type="NCBI Taxonomy" id="97028"/>
    <lineage>
        <taxon>Eukaryota</taxon>
        <taxon>Viridiplantae</taxon>
        <taxon>Streptophyta</taxon>
        <taxon>Embryophyta</taxon>
        <taxon>Tracheophyta</taxon>
        <taxon>Spermatophyta</taxon>
        <taxon>Magnoliopsida</taxon>
        <taxon>eudicotyledons</taxon>
        <taxon>Gunneridae</taxon>
        <taxon>Pentapetalae</taxon>
        <taxon>rosids</taxon>
        <taxon>fabids</taxon>
        <taxon>Fabales</taxon>
        <taxon>Fabaceae</taxon>
        <taxon>Papilionoideae</taxon>
        <taxon>50 kb inversion clade</taxon>
        <taxon>NPAAA clade</taxon>
        <taxon>Hologalegina</taxon>
        <taxon>IRL clade</taxon>
        <taxon>Trifolieae</taxon>
        <taxon>Trifolium</taxon>
    </lineage>
</organism>
<dbReference type="PANTHER" id="PTHR42648">
    <property type="entry name" value="TRANSPOSASE, PUTATIVE-RELATED"/>
    <property type="match status" value="1"/>
</dbReference>
<keyword evidence="7" id="KW-0695">RNA-directed DNA polymerase</keyword>
<dbReference type="AlphaFoldDB" id="A0A392Q5Y2"/>
<sequence length="164" mass="18858">MLKDKGLPKHYWGEAVNTAAYVLYRCPTKILKDNTPEELWTGHKPSVKHLRIFGSLCYRHIPDENKRKLDDKSEQLILIGYDATVQLEDLVNDDEDTHQPVVDQPQSERRSTRLRFPSVRLQDHEITLDDVVNADGDIVHLAFMVDSEPINWQDAIANPKCNNA</sequence>
<dbReference type="GO" id="GO:0003887">
    <property type="term" value="F:DNA-directed DNA polymerase activity"/>
    <property type="evidence" value="ECO:0007669"/>
    <property type="project" value="UniProtKB-KW"/>
</dbReference>
<evidence type="ECO:0000256" key="3">
    <source>
        <dbReference type="ARBA" id="ARBA00022759"/>
    </source>
</evidence>
<comment type="caution">
    <text evidence="11">The sequence shown here is derived from an EMBL/GenBank/DDBJ whole genome shotgun (WGS) entry which is preliminary data.</text>
</comment>
<feature type="non-terminal residue" evidence="11">
    <location>
        <position position="164"/>
    </location>
</feature>
<dbReference type="SUPFAM" id="SSF53098">
    <property type="entry name" value="Ribonuclease H-like"/>
    <property type="match status" value="1"/>
</dbReference>
<keyword evidence="8" id="KW-0239">DNA-directed DNA polymerase</keyword>
<evidence type="ECO:0000256" key="5">
    <source>
        <dbReference type="ARBA" id="ARBA00022842"/>
    </source>
</evidence>
<evidence type="ECO:0000313" key="11">
    <source>
        <dbReference type="EMBL" id="MCI18956.1"/>
    </source>
</evidence>
<dbReference type="Pfam" id="PF25597">
    <property type="entry name" value="SH3_retrovirus"/>
    <property type="match status" value="1"/>
</dbReference>